<accession>A0ABT5LAY7</accession>
<name>A0ABT5LAY7_9MOLU</name>
<keyword evidence="2" id="KW-1185">Reference proteome</keyword>
<comment type="caution">
    <text evidence="1">The sequence shown here is derived from an EMBL/GenBank/DDBJ whole genome shotgun (WGS) entry which is preliminary data.</text>
</comment>
<reference evidence="1 2" key="1">
    <citation type="journal article" date="2023" name="Plant">
        <title>Draft Genome Sequence Resource of CBPPT1, a 'Candidatus Phytoplasma trifolii'-Related Strain Associated with Potato Purple Top Disease in the Columbia Basin, U.S.A.</title>
        <authorList>
            <person name="Wei W."/>
            <person name="Shao J."/>
            <person name="Bottner-Parker K.D."/>
            <person name="Zhao Y."/>
        </authorList>
    </citation>
    <scope>NUCLEOTIDE SEQUENCE [LARGE SCALE GENOMIC DNA]</scope>
    <source>
        <strain evidence="1 2">CBPPT1</strain>
    </source>
</reference>
<proteinExistence type="predicted"/>
<dbReference type="EMBL" id="JANHJP010000014">
    <property type="protein sequence ID" value="MDC9032269.1"/>
    <property type="molecule type" value="Genomic_DNA"/>
</dbReference>
<protein>
    <submittedName>
        <fullName evidence="1">Uncharacterized protein</fullName>
    </submittedName>
</protein>
<evidence type="ECO:0000313" key="2">
    <source>
        <dbReference type="Proteomes" id="UP001221763"/>
    </source>
</evidence>
<sequence length="49" mass="5639">MFFNSSEIISSCFIFKIIFVKFCFCHLSNSFSSFSVKVINFVISSLNNN</sequence>
<organism evidence="1 2">
    <name type="scientific">Columbia Basin potato purple top phytoplasma</name>
    <dbReference type="NCBI Taxonomy" id="307134"/>
    <lineage>
        <taxon>Bacteria</taxon>
        <taxon>Bacillati</taxon>
        <taxon>Mycoplasmatota</taxon>
        <taxon>Mollicutes</taxon>
        <taxon>Acholeplasmatales</taxon>
        <taxon>Acholeplasmataceae</taxon>
        <taxon>Candidatus Phytoplasma</taxon>
        <taxon>16SrVI (Clover proliferation group)</taxon>
    </lineage>
</organism>
<gene>
    <name evidence="1" type="ORF">M8044_000492</name>
</gene>
<dbReference type="Proteomes" id="UP001221763">
    <property type="component" value="Unassembled WGS sequence"/>
</dbReference>
<evidence type="ECO:0000313" key="1">
    <source>
        <dbReference type="EMBL" id="MDC9032269.1"/>
    </source>
</evidence>